<accession>A0A1F6ES92</accession>
<dbReference type="InterPro" id="IPR000594">
    <property type="entry name" value="ThiF_NAD_FAD-bd"/>
</dbReference>
<organism evidence="2 3">
    <name type="scientific">Candidatus Kaiserbacteria bacterium RIFCSPLOWO2_01_FULL_55_19</name>
    <dbReference type="NCBI Taxonomy" id="1798516"/>
    <lineage>
        <taxon>Bacteria</taxon>
        <taxon>Candidatus Kaiseribacteriota</taxon>
    </lineage>
</organism>
<dbReference type="InterPro" id="IPR045886">
    <property type="entry name" value="ThiF/MoeB/HesA"/>
</dbReference>
<sequence>MKPERLDREKESLSAFRKRVQPSATVDRYGLLLEDLFLIRNPRFKFVKDHTDEVKAFTADYCAGKPLEEVGEWFFFPWNKTLAHYLPHNEHQEIRTARNRNIITKEEQQKFYGLRVAYAGLSVGSHGAMTVALMGGAQSIKIADPDEVSPSNLNRMRFDFFAVGRKKTDLVRDYVYQLNPYATIEAFDAGVSAATMDAFLTDVDVLVEETDNLEIKIALRLAARKRGIPVVMATDNGDNIIVEVERFDLDKTRPLFNGVIGDVHIDMFKTFAPSDLPKLATKIAGPNFVTERMMSSLLQVGREIYSWPQLGDAATLSGVAIAYILKRLALGQVVKEEKCEVSLDALIDPEHHAPRRKDAREKARAAFFATIGL</sequence>
<evidence type="ECO:0000313" key="2">
    <source>
        <dbReference type="EMBL" id="OGG76506.1"/>
    </source>
</evidence>
<feature type="domain" description="THIF-type NAD/FAD binding fold" evidence="1">
    <location>
        <begin position="98"/>
        <end position="233"/>
    </location>
</feature>
<dbReference type="GO" id="GO:0008641">
    <property type="term" value="F:ubiquitin-like modifier activating enzyme activity"/>
    <property type="evidence" value="ECO:0007669"/>
    <property type="project" value="InterPro"/>
</dbReference>
<dbReference type="EMBL" id="MFMD01000013">
    <property type="protein sequence ID" value="OGG76506.1"/>
    <property type="molecule type" value="Genomic_DNA"/>
</dbReference>
<dbReference type="SUPFAM" id="SSF69572">
    <property type="entry name" value="Activating enzymes of the ubiquitin-like proteins"/>
    <property type="match status" value="1"/>
</dbReference>
<dbReference type="Proteomes" id="UP000176714">
    <property type="component" value="Unassembled WGS sequence"/>
</dbReference>
<dbReference type="CDD" id="cd01483">
    <property type="entry name" value="E1_enzyme_family"/>
    <property type="match status" value="1"/>
</dbReference>
<dbReference type="PANTHER" id="PTHR43267:SF3">
    <property type="entry name" value="THIF PROTEIN"/>
    <property type="match status" value="1"/>
</dbReference>
<reference evidence="2 3" key="1">
    <citation type="journal article" date="2016" name="Nat. Commun.">
        <title>Thousands of microbial genomes shed light on interconnected biogeochemical processes in an aquifer system.</title>
        <authorList>
            <person name="Anantharaman K."/>
            <person name="Brown C.T."/>
            <person name="Hug L.A."/>
            <person name="Sharon I."/>
            <person name="Castelle C.J."/>
            <person name="Probst A.J."/>
            <person name="Thomas B.C."/>
            <person name="Singh A."/>
            <person name="Wilkins M.J."/>
            <person name="Karaoz U."/>
            <person name="Brodie E.L."/>
            <person name="Williams K.H."/>
            <person name="Hubbard S.S."/>
            <person name="Banfield J.F."/>
        </authorList>
    </citation>
    <scope>NUCLEOTIDE SEQUENCE [LARGE SCALE GENOMIC DNA]</scope>
</reference>
<protein>
    <recommendedName>
        <fullName evidence="1">THIF-type NAD/FAD binding fold domain-containing protein</fullName>
    </recommendedName>
</protein>
<gene>
    <name evidence="2" type="ORF">A2950_00565</name>
</gene>
<evidence type="ECO:0000313" key="3">
    <source>
        <dbReference type="Proteomes" id="UP000176714"/>
    </source>
</evidence>
<dbReference type="PANTHER" id="PTHR43267">
    <property type="entry name" value="TRNA THREONYLCARBAMOYLADENOSINE DEHYDRATASE"/>
    <property type="match status" value="1"/>
</dbReference>
<dbReference type="GO" id="GO:0061504">
    <property type="term" value="P:cyclic threonylcarbamoyladenosine biosynthetic process"/>
    <property type="evidence" value="ECO:0007669"/>
    <property type="project" value="TreeGrafter"/>
</dbReference>
<dbReference type="Gene3D" id="3.40.50.720">
    <property type="entry name" value="NAD(P)-binding Rossmann-like Domain"/>
    <property type="match status" value="1"/>
</dbReference>
<dbReference type="Pfam" id="PF00899">
    <property type="entry name" value="ThiF"/>
    <property type="match status" value="1"/>
</dbReference>
<dbReference type="InterPro" id="IPR035985">
    <property type="entry name" value="Ubiquitin-activating_enz"/>
</dbReference>
<comment type="caution">
    <text evidence="2">The sequence shown here is derived from an EMBL/GenBank/DDBJ whole genome shotgun (WGS) entry which is preliminary data.</text>
</comment>
<proteinExistence type="predicted"/>
<dbReference type="AlphaFoldDB" id="A0A1F6ES92"/>
<dbReference type="STRING" id="1798516.A2950_00565"/>
<evidence type="ECO:0000259" key="1">
    <source>
        <dbReference type="Pfam" id="PF00899"/>
    </source>
</evidence>
<name>A0A1F6ES92_9BACT</name>
<dbReference type="GO" id="GO:0061503">
    <property type="term" value="F:tRNA threonylcarbamoyladenosine dehydratase"/>
    <property type="evidence" value="ECO:0007669"/>
    <property type="project" value="TreeGrafter"/>
</dbReference>